<dbReference type="SMART" id="SM00066">
    <property type="entry name" value="GAL4"/>
    <property type="match status" value="1"/>
</dbReference>
<sequence length="801" mass="89842">MVRLYSHAPAPARVNKTDITRSRNGCARCRSKRRKCDEKRPLCSRCVSAGTDCEYTSMALKFREATQWAADKVDHRIASLSSNDRRCSRQVRSSPPNRTPPTHVHLRQTSLAVDTSCNEQSQSHSPPLQTASRLTEQQCDDTIMAATGSTTNNNSGAWEHVLYNQSLELGNSDANTDYFDFDMGMGQLDCPDSDFIDDLVGIQFNTDDISMAQLPWEPPISQPEQPLREQQMEDSREKRVVTATAILPQVQQITPGLAIDQHSTPSPSPMINQCQLPSPDDSQTCHSAASIGSVHLSRPTQPSTIKIVPGDRLYLAHFRITIVKAFPVQPTYLWSLVLKCKPLYCAALALAAANLANLYGRHSNDGTWIPMPTHFNKATVFLEQSKASLESSSAASLQLQARLITMFLMEYYELECGSISSVWQTLSVLDNAFLAQQDIVLSLPESDILFQWWLHLRSFATWPRVPYHVCVAEHPTGSLIRSLETRFLTASQMINIVGTKAEHIWWRILIVKCFGNSGETTPQVLNTFKDWFAILKGNLVEHGDQIPVMFMDDTETHDELKELRITLLSCVPPEDFHSELLAECQGQDTDSSYDLEPLVLSSHGRAMEMAEYAFAQILCDSGLLRRLLDPTTNNKRQFPKQESMVAEKHHSWARLIARIALGLDLSRCAKENNFRRGILHFLFCAGLMIPGSVSYDLIEHIVKGLMDTHAKSEGPFYPLHGFMPFIQTIRQESRKGRTIFLACMTHDEWASKDSLFSTAAGAHMIAFGREDNGQYFGDLVPIAEVPTLQLQDLEAVDCFNC</sequence>
<dbReference type="CDD" id="cd00067">
    <property type="entry name" value="GAL4"/>
    <property type="match status" value="1"/>
</dbReference>
<dbReference type="GO" id="GO:0000981">
    <property type="term" value="F:DNA-binding transcription factor activity, RNA polymerase II-specific"/>
    <property type="evidence" value="ECO:0007669"/>
    <property type="project" value="InterPro"/>
</dbReference>
<dbReference type="RefSeq" id="XP_018241054.1">
    <property type="nucleotide sequence ID" value="XM_018384033.1"/>
</dbReference>
<evidence type="ECO:0000259" key="3">
    <source>
        <dbReference type="PROSITE" id="PS50048"/>
    </source>
</evidence>
<dbReference type="InterPro" id="IPR001138">
    <property type="entry name" value="Zn2Cys6_DnaBD"/>
</dbReference>
<dbReference type="KEGG" id="fox:FOXG_05621"/>
<gene>
    <name evidence="4" type="ORF">FOXG_05621</name>
</gene>
<dbReference type="EMBL" id="DS231701">
    <property type="protein sequence ID" value="KNB03009.1"/>
    <property type="molecule type" value="Genomic_DNA"/>
</dbReference>
<accession>A0A0J9UTZ3</accession>
<dbReference type="Proteomes" id="UP000009097">
    <property type="component" value="Unassembled WGS sequence"/>
</dbReference>
<dbReference type="PANTHER" id="PTHR37534">
    <property type="entry name" value="TRANSCRIPTIONAL ACTIVATOR PROTEIN UGA3"/>
    <property type="match status" value="1"/>
</dbReference>
<dbReference type="Pfam" id="PF00172">
    <property type="entry name" value="Zn_clus"/>
    <property type="match status" value="1"/>
</dbReference>
<name>A0A0J9UTZ3_FUSO4</name>
<dbReference type="VEuPathDB" id="FungiDB:FOXG_05621"/>
<proteinExistence type="predicted"/>
<dbReference type="SUPFAM" id="SSF57701">
    <property type="entry name" value="Zn2/Cys6 DNA-binding domain"/>
    <property type="match status" value="1"/>
</dbReference>
<dbReference type="PANTHER" id="PTHR37534:SF46">
    <property type="entry name" value="ZN(II)2CYS6 TRANSCRIPTION FACTOR (EUROFUNG)"/>
    <property type="match status" value="1"/>
</dbReference>
<dbReference type="PROSITE" id="PS50048">
    <property type="entry name" value="ZN2_CY6_FUNGAL_2"/>
    <property type="match status" value="1"/>
</dbReference>
<dbReference type="GO" id="GO:0008270">
    <property type="term" value="F:zinc ion binding"/>
    <property type="evidence" value="ECO:0007669"/>
    <property type="project" value="InterPro"/>
</dbReference>
<evidence type="ECO:0000313" key="4">
    <source>
        <dbReference type="EMBL" id="KNB03009.1"/>
    </source>
</evidence>
<keyword evidence="1" id="KW-0539">Nucleus</keyword>
<evidence type="ECO:0000256" key="2">
    <source>
        <dbReference type="SAM" id="MobiDB-lite"/>
    </source>
</evidence>
<dbReference type="OrthoDB" id="39175at2759"/>
<protein>
    <recommendedName>
        <fullName evidence="3">Zn(2)-C6 fungal-type domain-containing protein</fullName>
    </recommendedName>
</protein>
<evidence type="ECO:0000313" key="5">
    <source>
        <dbReference type="Proteomes" id="UP000009097"/>
    </source>
</evidence>
<feature type="domain" description="Zn(2)-C6 fungal-type" evidence="3">
    <location>
        <begin position="25"/>
        <end position="55"/>
    </location>
</feature>
<organism evidence="4 5">
    <name type="scientific">Fusarium oxysporum f. sp. lycopersici (strain 4287 / CBS 123668 / FGSC 9935 / NRRL 34936)</name>
    <name type="common">Fusarium vascular wilt of tomato</name>
    <dbReference type="NCBI Taxonomy" id="426428"/>
    <lineage>
        <taxon>Eukaryota</taxon>
        <taxon>Fungi</taxon>
        <taxon>Dikarya</taxon>
        <taxon>Ascomycota</taxon>
        <taxon>Pezizomycotina</taxon>
        <taxon>Sordariomycetes</taxon>
        <taxon>Hypocreomycetidae</taxon>
        <taxon>Hypocreales</taxon>
        <taxon>Nectriaceae</taxon>
        <taxon>Fusarium</taxon>
        <taxon>Fusarium oxysporum species complex</taxon>
    </lineage>
</organism>
<dbReference type="PROSITE" id="PS00463">
    <property type="entry name" value="ZN2_CY6_FUNGAL_1"/>
    <property type="match status" value="1"/>
</dbReference>
<reference evidence="4" key="2">
    <citation type="journal article" date="2010" name="Nature">
        <title>Comparative genomics reveals mobile pathogenicity chromosomes in Fusarium.</title>
        <authorList>
            <person name="Ma L.J."/>
            <person name="van der Does H.C."/>
            <person name="Borkovich K.A."/>
            <person name="Coleman J.J."/>
            <person name="Daboussi M.J."/>
            <person name="Di Pietro A."/>
            <person name="Dufresne M."/>
            <person name="Freitag M."/>
            <person name="Grabherr M."/>
            <person name="Henrissat B."/>
            <person name="Houterman P.M."/>
            <person name="Kang S."/>
            <person name="Shim W.B."/>
            <person name="Woloshuk C."/>
            <person name="Xie X."/>
            <person name="Xu J.R."/>
            <person name="Antoniw J."/>
            <person name="Baker S.E."/>
            <person name="Bluhm B.H."/>
            <person name="Breakspear A."/>
            <person name="Brown D.W."/>
            <person name="Butchko R.A."/>
            <person name="Chapman S."/>
            <person name="Coulson R."/>
            <person name="Coutinho P.M."/>
            <person name="Danchin E.G."/>
            <person name="Diener A."/>
            <person name="Gale L.R."/>
            <person name="Gardiner D.M."/>
            <person name="Goff S."/>
            <person name="Hammond-Kosack K.E."/>
            <person name="Hilburn K."/>
            <person name="Hua-Van A."/>
            <person name="Jonkers W."/>
            <person name="Kazan K."/>
            <person name="Kodira C.D."/>
            <person name="Koehrsen M."/>
            <person name="Kumar L."/>
            <person name="Lee Y.H."/>
            <person name="Li L."/>
            <person name="Manners J.M."/>
            <person name="Miranda-Saavedra D."/>
            <person name="Mukherjee M."/>
            <person name="Park G."/>
            <person name="Park J."/>
            <person name="Park S.Y."/>
            <person name="Proctor R.H."/>
            <person name="Regev A."/>
            <person name="Ruiz-Roldan M.C."/>
            <person name="Sain D."/>
            <person name="Sakthikumar S."/>
            <person name="Sykes S."/>
            <person name="Schwartz D.C."/>
            <person name="Turgeon B.G."/>
            <person name="Wapinski I."/>
            <person name="Yoder O."/>
            <person name="Young S."/>
            <person name="Zeng Q."/>
            <person name="Zhou S."/>
            <person name="Galagan J."/>
            <person name="Cuomo C.A."/>
            <person name="Kistler H.C."/>
            <person name="Rep M."/>
        </authorList>
    </citation>
    <scope>NUCLEOTIDE SEQUENCE [LARGE SCALE GENOMIC DNA]</scope>
    <source>
        <strain evidence="4">4287</strain>
    </source>
</reference>
<dbReference type="InterPro" id="IPR036864">
    <property type="entry name" value="Zn2-C6_fun-type_DNA-bd_sf"/>
</dbReference>
<evidence type="ECO:0000256" key="1">
    <source>
        <dbReference type="ARBA" id="ARBA00023242"/>
    </source>
</evidence>
<dbReference type="Gene3D" id="4.10.240.10">
    <property type="entry name" value="Zn(2)-C6 fungal-type DNA-binding domain"/>
    <property type="match status" value="1"/>
</dbReference>
<dbReference type="AlphaFoldDB" id="A0A0J9UTZ3"/>
<feature type="region of interest" description="Disordered" evidence="2">
    <location>
        <begin position="84"/>
        <end position="104"/>
    </location>
</feature>
<reference evidence="4" key="1">
    <citation type="submission" date="2007-04" db="EMBL/GenBank/DDBJ databases">
        <authorList>
            <consortium name="The Broad Institute Genome Sequencing Platform"/>
            <person name="Birren B."/>
            <person name="Lander E."/>
            <person name="Galagan J."/>
            <person name="Nusbaum C."/>
            <person name="Devon K."/>
            <person name="Ma L.-J."/>
            <person name="Jaffe D."/>
            <person name="Butler J."/>
            <person name="Alvarez P."/>
            <person name="Gnerre S."/>
            <person name="Grabherr M."/>
            <person name="Kleber M."/>
            <person name="Mauceli E."/>
            <person name="Brockman W."/>
            <person name="MacCallum I.A."/>
            <person name="Young S."/>
            <person name="LaButti K."/>
            <person name="DeCaprio D."/>
            <person name="Crawford M."/>
            <person name="Koehrsen M."/>
            <person name="Engels R."/>
            <person name="Montgomery P."/>
            <person name="Pearson M."/>
            <person name="Howarth C."/>
            <person name="Larson L."/>
            <person name="White J."/>
            <person name="O'Leary S."/>
            <person name="Kodira C."/>
            <person name="Zeng Q."/>
            <person name="Yandava C."/>
            <person name="Alvarado L."/>
            <person name="Kistler C."/>
            <person name="Shim W.-B."/>
            <person name="Kang S."/>
            <person name="Woloshuk C."/>
        </authorList>
    </citation>
    <scope>NUCLEOTIDE SEQUENCE</scope>
    <source>
        <strain evidence="4">4287</strain>
    </source>
</reference>
<dbReference type="GeneID" id="28947586"/>